<protein>
    <recommendedName>
        <fullName evidence="2">Inner membrane protein YgaP-like transmembrane domain-containing protein</fullName>
    </recommendedName>
</protein>
<dbReference type="Proteomes" id="UP001500466">
    <property type="component" value="Unassembled WGS sequence"/>
</dbReference>
<name>A0ABP9GXM3_9ACTN</name>
<keyword evidence="4" id="KW-1185">Reference proteome</keyword>
<dbReference type="RefSeq" id="WP_345674800.1">
    <property type="nucleotide sequence ID" value="NZ_BAABHS010000005.1"/>
</dbReference>
<keyword evidence="1" id="KW-0472">Membrane</keyword>
<feature type="domain" description="Inner membrane protein YgaP-like transmembrane" evidence="2">
    <location>
        <begin position="10"/>
        <end position="61"/>
    </location>
</feature>
<comment type="caution">
    <text evidence="3">The sequence shown here is derived from an EMBL/GenBank/DDBJ whole genome shotgun (WGS) entry which is preliminary data.</text>
</comment>
<reference evidence="4" key="1">
    <citation type="journal article" date="2019" name="Int. J. Syst. Evol. Microbiol.">
        <title>The Global Catalogue of Microorganisms (GCM) 10K type strain sequencing project: providing services to taxonomists for standard genome sequencing and annotation.</title>
        <authorList>
            <consortium name="The Broad Institute Genomics Platform"/>
            <consortium name="The Broad Institute Genome Sequencing Center for Infectious Disease"/>
            <person name="Wu L."/>
            <person name="Ma J."/>
        </authorList>
    </citation>
    <scope>NUCLEOTIDE SEQUENCE [LARGE SCALE GENOMIC DNA]</scope>
    <source>
        <strain evidence="4">JCM 17986</strain>
    </source>
</reference>
<organism evidence="3 4">
    <name type="scientific">Yinghuangia aomiensis</name>
    <dbReference type="NCBI Taxonomy" id="676205"/>
    <lineage>
        <taxon>Bacteria</taxon>
        <taxon>Bacillati</taxon>
        <taxon>Actinomycetota</taxon>
        <taxon>Actinomycetes</taxon>
        <taxon>Kitasatosporales</taxon>
        <taxon>Streptomycetaceae</taxon>
        <taxon>Yinghuangia</taxon>
    </lineage>
</organism>
<accession>A0ABP9GXM3</accession>
<keyword evidence="1" id="KW-0812">Transmembrane</keyword>
<dbReference type="EMBL" id="BAABHS010000005">
    <property type="protein sequence ID" value="GAA4956254.1"/>
    <property type="molecule type" value="Genomic_DNA"/>
</dbReference>
<sequence length="81" mass="8431">MRRFVVFMGGRKGRVVRSGMGLAMIAAGASAGGGWWALAAFGVLPLATGVLDLCPIAPLMRLPVAGKAFRACTVTEGRARR</sequence>
<gene>
    <name evidence="3" type="ORF">GCM10023205_17940</name>
</gene>
<evidence type="ECO:0000313" key="3">
    <source>
        <dbReference type="EMBL" id="GAA4956254.1"/>
    </source>
</evidence>
<dbReference type="Pfam" id="PF11127">
    <property type="entry name" value="YgaP-like_TM"/>
    <property type="match status" value="1"/>
</dbReference>
<evidence type="ECO:0000256" key="1">
    <source>
        <dbReference type="SAM" id="Phobius"/>
    </source>
</evidence>
<keyword evidence="1" id="KW-1133">Transmembrane helix</keyword>
<feature type="transmembrane region" description="Helical" evidence="1">
    <location>
        <begin position="21"/>
        <end position="43"/>
    </location>
</feature>
<dbReference type="InterPro" id="IPR021309">
    <property type="entry name" value="YgaP-like_TM"/>
</dbReference>
<evidence type="ECO:0000259" key="2">
    <source>
        <dbReference type="Pfam" id="PF11127"/>
    </source>
</evidence>
<evidence type="ECO:0000313" key="4">
    <source>
        <dbReference type="Proteomes" id="UP001500466"/>
    </source>
</evidence>
<proteinExistence type="predicted"/>